<feature type="binding site" evidence="6">
    <location>
        <position position="123"/>
    </location>
    <ligand>
        <name>ATP</name>
        <dbReference type="ChEBI" id="CHEBI:30616"/>
    </ligand>
</feature>
<dbReference type="GO" id="GO:0044209">
    <property type="term" value="P:AMP salvage"/>
    <property type="evidence" value="ECO:0007669"/>
    <property type="project" value="UniProtKB-UniRule"/>
</dbReference>
<feature type="binding site" evidence="6">
    <location>
        <position position="129"/>
    </location>
    <ligand>
        <name>Zn(2+)</name>
        <dbReference type="ChEBI" id="CHEBI:29105"/>
        <note>structural</note>
    </ligand>
</feature>
<dbReference type="EC" id="2.7.4.3" evidence="6 8"/>
<evidence type="ECO:0000313" key="10">
    <source>
        <dbReference type="EMBL" id="MBU3830912.1"/>
    </source>
</evidence>
<name>A0A9E2NVY8_9BACT</name>
<dbReference type="NCBIfam" id="TIGR01351">
    <property type="entry name" value="adk"/>
    <property type="match status" value="1"/>
</dbReference>
<dbReference type="PRINTS" id="PR00094">
    <property type="entry name" value="ADENYLTKNASE"/>
</dbReference>
<feature type="binding site" evidence="6">
    <location>
        <begin position="132"/>
        <end position="133"/>
    </location>
    <ligand>
        <name>ATP</name>
        <dbReference type="ChEBI" id="CHEBI:30616"/>
    </ligand>
</feature>
<protein>
    <recommendedName>
        <fullName evidence="6 8">Adenylate kinase</fullName>
        <shortName evidence="6">AK</shortName>
        <ecNumber evidence="6 8">2.7.4.3</ecNumber>
    </recommendedName>
    <alternativeName>
        <fullName evidence="6">ATP-AMP transphosphorylase</fullName>
    </alternativeName>
    <alternativeName>
        <fullName evidence="6">ATP:AMP phosphotransferase</fullName>
    </alternativeName>
    <alternativeName>
        <fullName evidence="6">Adenylate monophosphate kinase</fullName>
    </alternativeName>
</protein>
<gene>
    <name evidence="6" type="primary">adk</name>
    <name evidence="10" type="ORF">H9897_02045</name>
</gene>
<evidence type="ECO:0000256" key="3">
    <source>
        <dbReference type="ARBA" id="ARBA00022741"/>
    </source>
</evidence>
<feature type="binding site" evidence="6">
    <location>
        <begin position="10"/>
        <end position="15"/>
    </location>
    <ligand>
        <name>ATP</name>
        <dbReference type="ChEBI" id="CHEBI:30616"/>
    </ligand>
</feature>
<sequence>MNIILIGAPGCGKGSLSKKLLSNFNLAHISTGDLFRDAIKKDDDFANEIKSIIASGQYVPDSITNKIASDAILESLKNHSGFILDGYPRTIDQANFLNGIANIDYVIYLKIDPSILIDRIISRRICPNCGAIFNIKYNPKPIKENVCDYCDSLLMQRKDDNINVAKDRIDIYFEQTQPLIDYYVEKGKLIEVDASKTIDEVYNEVLNIIKI</sequence>
<feature type="binding site" evidence="6">
    <location>
        <position position="126"/>
    </location>
    <ligand>
        <name>Zn(2+)</name>
        <dbReference type="ChEBI" id="CHEBI:29105"/>
        <note>structural</note>
    </ligand>
</feature>
<keyword evidence="6" id="KW-0862">Zinc</keyword>
<comment type="function">
    <text evidence="6">Catalyzes the reversible transfer of the terminal phosphate group between ATP and AMP. Plays an important role in cellular energy homeostasis and in adenine nucleotide metabolism.</text>
</comment>
<evidence type="ECO:0000256" key="5">
    <source>
        <dbReference type="ARBA" id="ARBA00022840"/>
    </source>
</evidence>
<feature type="binding site" evidence="6">
    <location>
        <position position="93"/>
    </location>
    <ligand>
        <name>AMP</name>
        <dbReference type="ChEBI" id="CHEBI:456215"/>
    </ligand>
</feature>
<feature type="binding site" evidence="6">
    <location>
        <position position="36"/>
    </location>
    <ligand>
        <name>AMP</name>
        <dbReference type="ChEBI" id="CHEBI:456215"/>
    </ligand>
</feature>
<evidence type="ECO:0000256" key="8">
    <source>
        <dbReference type="RuleBase" id="RU003331"/>
    </source>
</evidence>
<comment type="domain">
    <text evidence="6">Consists of three domains, a large central CORE domain and two small peripheral domains, NMPbind and LID, which undergo movements during catalysis. The LID domain closes over the site of phosphoryl transfer upon ATP binding. Assembling and dissambling the active center during each catalytic cycle provides an effective means to prevent ATP hydrolysis. Some bacteria have evolved a zinc-coordinating structure that stabilizes the LID domain.</text>
</comment>
<evidence type="ECO:0000256" key="6">
    <source>
        <dbReference type="HAMAP-Rule" id="MF_00235"/>
    </source>
</evidence>
<reference evidence="10" key="1">
    <citation type="journal article" date="2021" name="PeerJ">
        <title>Extensive microbial diversity within the chicken gut microbiome revealed by metagenomics and culture.</title>
        <authorList>
            <person name="Gilroy R."/>
            <person name="Ravi A."/>
            <person name="Getino M."/>
            <person name="Pursley I."/>
            <person name="Horton D.L."/>
            <person name="Alikhan N.F."/>
            <person name="Baker D."/>
            <person name="Gharbi K."/>
            <person name="Hall N."/>
            <person name="Watson M."/>
            <person name="Adriaenssens E.M."/>
            <person name="Foster-Nyarko E."/>
            <person name="Jarju S."/>
            <person name="Secka A."/>
            <person name="Antonio M."/>
            <person name="Oren A."/>
            <person name="Chaudhuri R.R."/>
            <person name="La Ragione R."/>
            <person name="Hildebrand F."/>
            <person name="Pallen M.J."/>
        </authorList>
    </citation>
    <scope>NUCLEOTIDE SEQUENCE</scope>
    <source>
        <strain evidence="10">A5-1222</strain>
    </source>
</reference>
<dbReference type="PANTHER" id="PTHR23359">
    <property type="entry name" value="NUCLEOTIDE KINASE"/>
    <property type="match status" value="1"/>
</dbReference>
<comment type="similarity">
    <text evidence="6 7">Belongs to the adenylate kinase family.</text>
</comment>
<feature type="binding site" evidence="6">
    <location>
        <begin position="86"/>
        <end position="89"/>
    </location>
    <ligand>
        <name>AMP</name>
        <dbReference type="ChEBI" id="CHEBI:456215"/>
    </ligand>
</feature>
<dbReference type="InterPro" id="IPR007862">
    <property type="entry name" value="Adenylate_kinase_lid-dom"/>
</dbReference>
<feature type="region of interest" description="NMP" evidence="6">
    <location>
        <begin position="30"/>
        <end position="59"/>
    </location>
</feature>
<dbReference type="FunFam" id="3.40.50.300:FF:000106">
    <property type="entry name" value="Adenylate kinase mitochondrial"/>
    <property type="match status" value="1"/>
</dbReference>
<comment type="subunit">
    <text evidence="6 8">Monomer.</text>
</comment>
<keyword evidence="6" id="KW-0963">Cytoplasm</keyword>
<comment type="pathway">
    <text evidence="6">Purine metabolism; AMP biosynthesis via salvage pathway; AMP from ADP: step 1/1.</text>
</comment>
<dbReference type="EMBL" id="JAHLFM010000028">
    <property type="protein sequence ID" value="MBU3830912.1"/>
    <property type="molecule type" value="Genomic_DNA"/>
</dbReference>
<keyword evidence="2 6" id="KW-0545">Nucleotide biosynthesis</keyword>
<dbReference type="Pfam" id="PF05191">
    <property type="entry name" value="ADK_lid"/>
    <property type="match status" value="1"/>
</dbReference>
<keyword evidence="3 6" id="KW-0547">Nucleotide-binding</keyword>
<feature type="binding site" evidence="6">
    <location>
        <position position="168"/>
    </location>
    <ligand>
        <name>AMP</name>
        <dbReference type="ChEBI" id="CHEBI:456215"/>
    </ligand>
</feature>
<keyword evidence="4 6" id="KW-0418">Kinase</keyword>
<feature type="binding site" evidence="6">
    <location>
        <position position="157"/>
    </location>
    <ligand>
        <name>AMP</name>
        <dbReference type="ChEBI" id="CHEBI:456215"/>
    </ligand>
</feature>
<feature type="binding site" evidence="6">
    <location>
        <position position="150"/>
    </location>
    <ligand>
        <name>Zn(2+)</name>
        <dbReference type="ChEBI" id="CHEBI:29105"/>
        <note>structural</note>
    </ligand>
</feature>
<keyword evidence="5 6" id="KW-0067">ATP-binding</keyword>
<dbReference type="HAMAP" id="MF_00235">
    <property type="entry name" value="Adenylate_kinase_Adk"/>
    <property type="match status" value="1"/>
</dbReference>
<dbReference type="AlphaFoldDB" id="A0A9E2NVY8"/>
<dbReference type="InterPro" id="IPR027417">
    <property type="entry name" value="P-loop_NTPase"/>
</dbReference>
<evidence type="ECO:0000256" key="2">
    <source>
        <dbReference type="ARBA" id="ARBA00022727"/>
    </source>
</evidence>
<dbReference type="Gene3D" id="3.40.50.300">
    <property type="entry name" value="P-loop containing nucleotide triphosphate hydrolases"/>
    <property type="match status" value="1"/>
</dbReference>
<dbReference type="InterPro" id="IPR006259">
    <property type="entry name" value="Adenyl_kin_sub"/>
</dbReference>
<dbReference type="GO" id="GO:0008270">
    <property type="term" value="F:zinc ion binding"/>
    <property type="evidence" value="ECO:0007669"/>
    <property type="project" value="UniProtKB-UniRule"/>
</dbReference>
<comment type="subcellular location">
    <subcellularLocation>
        <location evidence="6 8">Cytoplasm</location>
    </subcellularLocation>
</comment>
<comment type="caution">
    <text evidence="6">Lacks conserved residue(s) required for the propagation of feature annotation.</text>
</comment>
<comment type="catalytic activity">
    <reaction evidence="6 8">
        <text>AMP + ATP = 2 ADP</text>
        <dbReference type="Rhea" id="RHEA:12973"/>
        <dbReference type="ChEBI" id="CHEBI:30616"/>
        <dbReference type="ChEBI" id="CHEBI:456215"/>
        <dbReference type="ChEBI" id="CHEBI:456216"/>
        <dbReference type="EC" id="2.7.4.3"/>
    </reaction>
</comment>
<dbReference type="Pfam" id="PF00406">
    <property type="entry name" value="ADK"/>
    <property type="match status" value="1"/>
</dbReference>
<evidence type="ECO:0000256" key="4">
    <source>
        <dbReference type="ARBA" id="ARBA00022777"/>
    </source>
</evidence>
<dbReference type="CDD" id="cd01428">
    <property type="entry name" value="ADK"/>
    <property type="match status" value="1"/>
</dbReference>
<reference evidence="10" key="2">
    <citation type="submission" date="2021-04" db="EMBL/GenBank/DDBJ databases">
        <authorList>
            <person name="Gilroy R."/>
        </authorList>
    </citation>
    <scope>NUCLEOTIDE SEQUENCE</scope>
    <source>
        <strain evidence="10">A5-1222</strain>
    </source>
</reference>
<keyword evidence="1 6" id="KW-0808">Transferase</keyword>
<keyword evidence="6" id="KW-0479">Metal-binding</keyword>
<dbReference type="InterPro" id="IPR000850">
    <property type="entry name" value="Adenylat/UMP-CMP_kin"/>
</dbReference>
<feature type="binding site" evidence="6">
    <location>
        <position position="147"/>
    </location>
    <ligand>
        <name>Zn(2+)</name>
        <dbReference type="ChEBI" id="CHEBI:29105"/>
        <note>structural</note>
    </ligand>
</feature>
<proteinExistence type="inferred from homology"/>
<feature type="domain" description="Adenylate kinase active site lid" evidence="9">
    <location>
        <begin position="123"/>
        <end position="159"/>
    </location>
</feature>
<dbReference type="GO" id="GO:0005737">
    <property type="term" value="C:cytoplasm"/>
    <property type="evidence" value="ECO:0007669"/>
    <property type="project" value="UniProtKB-SubCell"/>
</dbReference>
<evidence type="ECO:0000256" key="1">
    <source>
        <dbReference type="ARBA" id="ARBA00022679"/>
    </source>
</evidence>
<dbReference type="GO" id="GO:0004017">
    <property type="term" value="F:AMP kinase activity"/>
    <property type="evidence" value="ECO:0007669"/>
    <property type="project" value="UniProtKB-UniRule"/>
</dbReference>
<dbReference type="Proteomes" id="UP000824247">
    <property type="component" value="Unassembled WGS sequence"/>
</dbReference>
<dbReference type="SUPFAM" id="SSF52540">
    <property type="entry name" value="P-loop containing nucleoside triphosphate hydrolases"/>
    <property type="match status" value="1"/>
</dbReference>
<accession>A0A9E2NVY8</accession>
<feature type="binding site" evidence="6">
    <location>
        <position position="196"/>
    </location>
    <ligand>
        <name>ATP</name>
        <dbReference type="ChEBI" id="CHEBI:30616"/>
    </ligand>
</feature>
<dbReference type="PROSITE" id="PS00113">
    <property type="entry name" value="ADENYLATE_KINASE"/>
    <property type="match status" value="1"/>
</dbReference>
<organism evidence="10 11">
    <name type="scientific">Candidatus Ureaplasma intestinipullorum</name>
    <dbReference type="NCBI Taxonomy" id="2838770"/>
    <lineage>
        <taxon>Bacteria</taxon>
        <taxon>Bacillati</taxon>
        <taxon>Mycoplasmatota</taxon>
        <taxon>Mycoplasmoidales</taxon>
        <taxon>Mycoplasmoidaceae</taxon>
        <taxon>Ureaplasma</taxon>
    </lineage>
</organism>
<feature type="binding site" evidence="6">
    <location>
        <begin position="57"/>
        <end position="59"/>
    </location>
    <ligand>
        <name>AMP</name>
        <dbReference type="ChEBI" id="CHEBI:456215"/>
    </ligand>
</feature>
<evidence type="ECO:0000256" key="7">
    <source>
        <dbReference type="RuleBase" id="RU003330"/>
    </source>
</evidence>
<comment type="caution">
    <text evidence="10">The sequence shown here is derived from an EMBL/GenBank/DDBJ whole genome shotgun (WGS) entry which is preliminary data.</text>
</comment>
<feature type="binding site" evidence="6">
    <location>
        <position position="31"/>
    </location>
    <ligand>
        <name>AMP</name>
        <dbReference type="ChEBI" id="CHEBI:456215"/>
    </ligand>
</feature>
<dbReference type="InterPro" id="IPR033690">
    <property type="entry name" value="Adenylat_kinase_CS"/>
</dbReference>
<evidence type="ECO:0000313" key="11">
    <source>
        <dbReference type="Proteomes" id="UP000824247"/>
    </source>
</evidence>
<dbReference type="GO" id="GO:0005524">
    <property type="term" value="F:ATP binding"/>
    <property type="evidence" value="ECO:0007669"/>
    <property type="project" value="UniProtKB-UniRule"/>
</dbReference>
<evidence type="ECO:0000259" key="9">
    <source>
        <dbReference type="Pfam" id="PF05191"/>
    </source>
</evidence>